<sequence length="123" mass="12909">MALLVKTALTITLRPGSVKTISAALLAASVESATAIPMSAFFRAGASFTPSPVIPTTCFFSCKILTISYLCSGNTPAKPSAFSMSSSTGRASYSSLSRPNSEEEGYMFVPMPRRLPVSFAIAN</sequence>
<dbReference type="AlphaFoldDB" id="A0A2P2MS57"/>
<dbReference type="EMBL" id="GGEC01052553">
    <property type="protein sequence ID" value="MBX33037.1"/>
    <property type="molecule type" value="Transcribed_RNA"/>
</dbReference>
<feature type="region of interest" description="Disordered" evidence="1">
    <location>
        <begin position="78"/>
        <end position="100"/>
    </location>
</feature>
<feature type="compositionally biased region" description="Polar residues" evidence="1">
    <location>
        <begin position="78"/>
        <end position="99"/>
    </location>
</feature>
<evidence type="ECO:0000313" key="2">
    <source>
        <dbReference type="EMBL" id="MBX33035.1"/>
    </source>
</evidence>
<name>A0A2P2MS57_RHIMU</name>
<organism evidence="2">
    <name type="scientific">Rhizophora mucronata</name>
    <name type="common">Asiatic mangrove</name>
    <dbReference type="NCBI Taxonomy" id="61149"/>
    <lineage>
        <taxon>Eukaryota</taxon>
        <taxon>Viridiplantae</taxon>
        <taxon>Streptophyta</taxon>
        <taxon>Embryophyta</taxon>
        <taxon>Tracheophyta</taxon>
        <taxon>Spermatophyta</taxon>
        <taxon>Magnoliopsida</taxon>
        <taxon>eudicotyledons</taxon>
        <taxon>Gunneridae</taxon>
        <taxon>Pentapetalae</taxon>
        <taxon>rosids</taxon>
        <taxon>fabids</taxon>
        <taxon>Malpighiales</taxon>
        <taxon>Rhizophoraceae</taxon>
        <taxon>Rhizophora</taxon>
    </lineage>
</organism>
<protein>
    <submittedName>
        <fullName evidence="2">Uncharacterized protein MANES_11G010800</fullName>
    </submittedName>
</protein>
<dbReference type="EMBL" id="GGEC01052551">
    <property type="protein sequence ID" value="MBX33035.1"/>
    <property type="molecule type" value="Transcribed_RNA"/>
</dbReference>
<reference evidence="2" key="1">
    <citation type="submission" date="2018-02" db="EMBL/GenBank/DDBJ databases">
        <title>Rhizophora mucronata_Transcriptome.</title>
        <authorList>
            <person name="Meera S.P."/>
            <person name="Sreeshan A."/>
            <person name="Augustine A."/>
        </authorList>
    </citation>
    <scope>NUCLEOTIDE SEQUENCE</scope>
    <source>
        <tissue evidence="2">Leaf</tissue>
    </source>
</reference>
<evidence type="ECO:0000256" key="1">
    <source>
        <dbReference type="SAM" id="MobiDB-lite"/>
    </source>
</evidence>
<accession>A0A2P2MS57</accession>
<proteinExistence type="predicted"/>